<comment type="caution">
    <text evidence="1">The sequence shown here is derived from an EMBL/GenBank/DDBJ whole genome shotgun (WGS) entry which is preliminary data.</text>
</comment>
<gene>
    <name evidence="1" type="ORF">ACFOY2_04875</name>
</gene>
<evidence type="ECO:0000313" key="1">
    <source>
        <dbReference type="EMBL" id="MFC4006542.1"/>
    </source>
</evidence>
<keyword evidence="2" id="KW-1185">Reference proteome</keyword>
<sequence length="102" mass="11055">MTTPIQIKVTRYACPFCSRARAKKTATAAHIGRCWLNPANRTCRTCRHFDAAFAGEWCFPGRPCSCNEGGASCEVGVDLPGFEGLPVVDCPLWQTAMAGEQS</sequence>
<dbReference type="EMBL" id="JBHSBI010000002">
    <property type="protein sequence ID" value="MFC4006542.1"/>
    <property type="molecule type" value="Genomic_DNA"/>
</dbReference>
<dbReference type="Proteomes" id="UP001595851">
    <property type="component" value="Unassembled WGS sequence"/>
</dbReference>
<organism evidence="1 2">
    <name type="scientific">Nonomuraea purpurea</name>
    <dbReference type="NCBI Taxonomy" id="1849276"/>
    <lineage>
        <taxon>Bacteria</taxon>
        <taxon>Bacillati</taxon>
        <taxon>Actinomycetota</taxon>
        <taxon>Actinomycetes</taxon>
        <taxon>Streptosporangiales</taxon>
        <taxon>Streptosporangiaceae</taxon>
        <taxon>Nonomuraea</taxon>
    </lineage>
</organism>
<dbReference type="RefSeq" id="WP_379526683.1">
    <property type="nucleotide sequence ID" value="NZ_JBHSBI010000002.1"/>
</dbReference>
<reference evidence="2" key="1">
    <citation type="journal article" date="2019" name="Int. J. Syst. Evol. Microbiol.">
        <title>The Global Catalogue of Microorganisms (GCM) 10K type strain sequencing project: providing services to taxonomists for standard genome sequencing and annotation.</title>
        <authorList>
            <consortium name="The Broad Institute Genomics Platform"/>
            <consortium name="The Broad Institute Genome Sequencing Center for Infectious Disease"/>
            <person name="Wu L."/>
            <person name="Ma J."/>
        </authorList>
    </citation>
    <scope>NUCLEOTIDE SEQUENCE [LARGE SCALE GENOMIC DNA]</scope>
    <source>
        <strain evidence="2">TBRC 1276</strain>
    </source>
</reference>
<name>A0ABV8FXR9_9ACTN</name>
<proteinExistence type="predicted"/>
<accession>A0ABV8FXR9</accession>
<protein>
    <submittedName>
        <fullName evidence="1">Uncharacterized protein</fullName>
    </submittedName>
</protein>
<evidence type="ECO:0000313" key="2">
    <source>
        <dbReference type="Proteomes" id="UP001595851"/>
    </source>
</evidence>